<evidence type="ECO:0000313" key="4">
    <source>
        <dbReference type="Proteomes" id="UP000186808"/>
    </source>
</evidence>
<dbReference type="Proteomes" id="UP000254374">
    <property type="component" value="Unassembled WGS sequence"/>
</dbReference>
<evidence type="ECO:0000313" key="2">
    <source>
        <dbReference type="EMBL" id="SIQ87644.1"/>
    </source>
</evidence>
<protein>
    <submittedName>
        <fullName evidence="3">Uncharacterized protein</fullName>
    </submittedName>
</protein>
<evidence type="ECO:0000256" key="1">
    <source>
        <dbReference type="SAM" id="MobiDB-lite"/>
    </source>
</evidence>
<gene>
    <name evidence="3" type="ORF">NCTC11401_01425</name>
    <name evidence="2" type="ORF">SAMN05421777_1046</name>
</gene>
<dbReference type="EMBL" id="FTNL01000004">
    <property type="protein sequence ID" value="SIQ87644.1"/>
    <property type="molecule type" value="Genomic_DNA"/>
</dbReference>
<dbReference type="EMBL" id="UGGV01000001">
    <property type="protein sequence ID" value="STO24610.1"/>
    <property type="molecule type" value="Genomic_DNA"/>
</dbReference>
<evidence type="ECO:0000313" key="3">
    <source>
        <dbReference type="EMBL" id="STO24610.1"/>
    </source>
</evidence>
<feature type="region of interest" description="Disordered" evidence="1">
    <location>
        <begin position="193"/>
        <end position="217"/>
    </location>
</feature>
<evidence type="ECO:0000313" key="5">
    <source>
        <dbReference type="Proteomes" id="UP000254374"/>
    </source>
</evidence>
<reference evidence="3 5" key="2">
    <citation type="submission" date="2018-06" db="EMBL/GenBank/DDBJ databases">
        <authorList>
            <consortium name="Pathogen Informatics"/>
            <person name="Doyle S."/>
        </authorList>
    </citation>
    <scope>NUCLEOTIDE SEQUENCE [LARGE SCALE GENOMIC DNA]</scope>
    <source>
        <strain evidence="3 5">NCTC11401</strain>
    </source>
</reference>
<name>A0A377GIE1_9GAMM</name>
<organism evidence="3 5">
    <name type="scientific">Fluoribacter gormanii</name>
    <dbReference type="NCBI Taxonomy" id="464"/>
    <lineage>
        <taxon>Bacteria</taxon>
        <taxon>Pseudomonadati</taxon>
        <taxon>Pseudomonadota</taxon>
        <taxon>Gammaproteobacteria</taxon>
        <taxon>Legionellales</taxon>
        <taxon>Legionellaceae</taxon>
        <taxon>Fluoribacter</taxon>
    </lineage>
</organism>
<keyword evidence="4" id="KW-1185">Reference proteome</keyword>
<accession>A0A377GIE1</accession>
<proteinExistence type="predicted"/>
<reference evidence="2 4" key="1">
    <citation type="submission" date="2017-01" db="EMBL/GenBank/DDBJ databases">
        <authorList>
            <person name="Varghese N."/>
            <person name="Submissions S."/>
        </authorList>
    </citation>
    <scope>NUCLEOTIDE SEQUENCE [LARGE SCALE GENOMIC DNA]</scope>
    <source>
        <strain evidence="2 4">ATCC 33342</strain>
    </source>
</reference>
<dbReference type="RefSeq" id="WP_058469441.1">
    <property type="nucleotide sequence ID" value="NZ_CAAAIX010000003.1"/>
</dbReference>
<dbReference type="AlphaFoldDB" id="A0A377GIE1"/>
<dbReference type="Proteomes" id="UP000186808">
    <property type="component" value="Unassembled WGS sequence"/>
</dbReference>
<sequence length="332" mass="38666">MYTQVQLTTPQFNFDIFDEMTHEEAQALLSVYFEHLEKDEQYRIMSNSNDLWLIRKSREVGVLTVESRAYDWNKKDFIEKDAVRLRLTTGGWKSYDDTDYKPEDVLEITKGNMNADRIRDLQKALETKYPPQNMIYPELAHDASQRKMRELPVNHPHRCIIPCREVDKGILSRSDTNDFPSRHLDVARRAIQQKKESQGYIPSMTWSPPSPPSPTTESLKERLRKQKIECTDPKGFEQDFHREHQNLRQNEWFKGRRKSSIIGTEQLSEILEHASQKNNRSRAVCVKLGWLKKDGTLADKAPDIIKQSYHQGKADLAEAGSTKAEPTKAEYK</sequence>
<dbReference type="OrthoDB" id="5651305at2"/>